<feature type="chain" id="PRO_5034271256" evidence="2">
    <location>
        <begin position="20"/>
        <end position="789"/>
    </location>
</feature>
<keyword evidence="1" id="KW-0812">Transmembrane</keyword>
<reference evidence="3 4" key="1">
    <citation type="journal article" date="2020" name="Genomics">
        <title>Complete, high-quality genomes from long-read metagenomic sequencing of two wolf lichen thalli reveals enigmatic genome architecture.</title>
        <authorList>
            <person name="McKenzie S.K."/>
            <person name="Walston R.F."/>
            <person name="Allen J.L."/>
        </authorList>
    </citation>
    <scope>NUCLEOTIDE SEQUENCE [LARGE SCALE GENOMIC DNA]</scope>
    <source>
        <strain evidence="3">WasteWater2</strain>
    </source>
</reference>
<dbReference type="Proteomes" id="UP000578531">
    <property type="component" value="Unassembled WGS sequence"/>
</dbReference>
<dbReference type="AlphaFoldDB" id="A0A8H6CQU6"/>
<protein>
    <submittedName>
        <fullName evidence="3">Uncharacterized protein</fullName>
    </submittedName>
</protein>
<keyword evidence="4" id="KW-1185">Reference proteome</keyword>
<dbReference type="GeneID" id="59293728"/>
<keyword evidence="2" id="KW-0732">Signal</keyword>
<dbReference type="EMBL" id="JACCJC010000083">
    <property type="protein sequence ID" value="KAF6227651.1"/>
    <property type="molecule type" value="Genomic_DNA"/>
</dbReference>
<sequence length="789" mass="85940">MVASIAAILFTIFVSFSAAVPQNVLCEDPQGQYYWGPPRPDGQINWSPSDCAASPEQTSQSFTSSVSTMTLSVSTLICTADANTASLVPSAHAKPDPTVCSCDNGQYYSTLSNTGSLCAYTTSNPFILSPPDAFPWTFATADLEPSTCTATVFPVSTTNLMPTGEFVVEADWEGSNTWLFSADVGMNLSSLGYGEFSQSPFTRNANGSYTLSVPSDGGGQSVTGLASGTPANAAEAYAHEFALTLSTILTCDVPLPLPCQSNNNELDGSQWGAFRTDEWWESYVSNYTLEGSEMTLFEELVYDYVGPIDEYHCTIGDTQLNGDGSLDVGSCTYPTCVGVNTTLSSKDGFRQGYMVLADWEGLSHFLNYGWGVLDQAQNGFDDVITDIYLKFYTDPALASWQTLLPVIGTVFTLMCVVLLFIQPFWGGVAIATAANAIYAIGASLNGIANVKNLGIPNTAVLEWEGATNTQIDWRNYMSAMKSGLSNLHDSYFLNANDTAPVNISTVLQGGFYLPETPTVDQTSVIPSDNVTAWLESYACARLINQLFDQNDYYIVYIPYGSMVNDVPGYGSRGNFSFEKSDCEQWVGNSKFNNSVYATCNTVDGIGPGMTVMEGVQDAILDFTTYNFKTAFTQTFTDGNFTYNPEDVIQSSVAGWLDYGYNYTLVNQNYGFSPDALDSVENFRDQLFAVANIRSNSEGVYNLPVCVLNELDSMPECFNALPENGNDGDKTPLTWDELDYCYIHPINCLGDQSGILPSKNTTYGFQHFRDYISDRLADNLNQGEIYGLPT</sequence>
<feature type="transmembrane region" description="Helical" evidence="1">
    <location>
        <begin position="400"/>
        <end position="421"/>
    </location>
</feature>
<dbReference type="RefSeq" id="XP_037159142.1">
    <property type="nucleotide sequence ID" value="XM_037313964.1"/>
</dbReference>
<dbReference type="OrthoDB" id="4360117at2759"/>
<evidence type="ECO:0000256" key="2">
    <source>
        <dbReference type="SAM" id="SignalP"/>
    </source>
</evidence>
<gene>
    <name evidence="3" type="ORF">HO173_012091</name>
</gene>
<evidence type="ECO:0000313" key="4">
    <source>
        <dbReference type="Proteomes" id="UP000578531"/>
    </source>
</evidence>
<feature type="signal peptide" evidence="2">
    <location>
        <begin position="1"/>
        <end position="19"/>
    </location>
</feature>
<proteinExistence type="predicted"/>
<accession>A0A8H6CQU6</accession>
<keyword evidence="1" id="KW-0472">Membrane</keyword>
<organism evidence="3 4">
    <name type="scientific">Letharia columbiana</name>
    <dbReference type="NCBI Taxonomy" id="112416"/>
    <lineage>
        <taxon>Eukaryota</taxon>
        <taxon>Fungi</taxon>
        <taxon>Dikarya</taxon>
        <taxon>Ascomycota</taxon>
        <taxon>Pezizomycotina</taxon>
        <taxon>Lecanoromycetes</taxon>
        <taxon>OSLEUM clade</taxon>
        <taxon>Lecanoromycetidae</taxon>
        <taxon>Lecanorales</taxon>
        <taxon>Lecanorineae</taxon>
        <taxon>Parmeliaceae</taxon>
        <taxon>Letharia</taxon>
    </lineage>
</organism>
<evidence type="ECO:0000313" key="3">
    <source>
        <dbReference type="EMBL" id="KAF6227651.1"/>
    </source>
</evidence>
<comment type="caution">
    <text evidence="3">The sequence shown here is derived from an EMBL/GenBank/DDBJ whole genome shotgun (WGS) entry which is preliminary data.</text>
</comment>
<keyword evidence="1" id="KW-1133">Transmembrane helix</keyword>
<evidence type="ECO:0000256" key="1">
    <source>
        <dbReference type="SAM" id="Phobius"/>
    </source>
</evidence>
<feature type="transmembrane region" description="Helical" evidence="1">
    <location>
        <begin position="428"/>
        <end position="448"/>
    </location>
</feature>
<name>A0A8H6CQU6_9LECA</name>